<dbReference type="HAMAP" id="MF_01678">
    <property type="entry name" value="Salvage_MtnA"/>
    <property type="match status" value="1"/>
</dbReference>
<reference evidence="7 8" key="1">
    <citation type="submission" date="2023-10" db="EMBL/GenBank/DDBJ databases">
        <title>Draft genome sequence of Xylaria bambusicola isolate GMP-LS, the root and basal stem rot pathogen of sugarcane in Indonesia.</title>
        <authorList>
            <person name="Selvaraj P."/>
            <person name="Muralishankar V."/>
            <person name="Muruganantham S."/>
            <person name="Sp S."/>
            <person name="Haryani S."/>
            <person name="Lau K.J.X."/>
            <person name="Naqvi N.I."/>
        </authorList>
    </citation>
    <scope>NUCLEOTIDE SEQUENCE [LARGE SCALE GENOMIC DNA]</scope>
    <source>
        <strain evidence="7">GMP-LS</strain>
    </source>
</reference>
<keyword evidence="8" id="KW-1185">Reference proteome</keyword>
<comment type="caution">
    <text evidence="7">The sequence shown here is derived from an EMBL/GenBank/DDBJ whole genome shotgun (WGS) entry which is preliminary data.</text>
</comment>
<evidence type="ECO:0000256" key="4">
    <source>
        <dbReference type="ARBA" id="ARBA00023235"/>
    </source>
</evidence>
<keyword evidence="2 6" id="KW-0028">Amino-acid biosynthesis</keyword>
<name>A0AAN7V2X4_9PEZI</name>
<accession>A0AAN7V2X4</accession>
<dbReference type="FunFam" id="1.20.120.420:FF:000003">
    <property type="entry name" value="Methylthioribose-1-phosphate isomerase"/>
    <property type="match status" value="1"/>
</dbReference>
<dbReference type="InterPro" id="IPR042529">
    <property type="entry name" value="IF_2B-like_C"/>
</dbReference>
<evidence type="ECO:0000256" key="5">
    <source>
        <dbReference type="ARBA" id="ARBA00023242"/>
    </source>
</evidence>
<dbReference type="GO" id="GO:0005737">
    <property type="term" value="C:cytoplasm"/>
    <property type="evidence" value="ECO:0007669"/>
    <property type="project" value="UniProtKB-SubCell"/>
</dbReference>
<dbReference type="Proteomes" id="UP001305414">
    <property type="component" value="Unassembled WGS sequence"/>
</dbReference>
<feature type="active site" description="Proton donor" evidence="6">
    <location>
        <position position="259"/>
    </location>
</feature>
<dbReference type="GO" id="GO:0005634">
    <property type="term" value="C:nucleus"/>
    <property type="evidence" value="ECO:0007669"/>
    <property type="project" value="UniProtKB-SubCell"/>
</dbReference>
<gene>
    <name evidence="6" type="primary">MRI1</name>
    <name evidence="7" type="ORF">RRF57_011576</name>
</gene>
<keyword evidence="1 6" id="KW-0963">Cytoplasm</keyword>
<comment type="function">
    <text evidence="6">Catalyzes the interconversion of methylthioribose-1-phosphate (MTR-1-P) into methylthioribulose-1-phosphate (MTRu-1-P).</text>
</comment>
<comment type="similarity">
    <text evidence="6">Belongs to the eIF-2B alpha/beta/delta subunits family. MtnA subfamily.</text>
</comment>
<protein>
    <recommendedName>
        <fullName evidence="6">Methylthioribose-1-phosphate isomerase</fullName>
        <shortName evidence="6">M1Pi</shortName>
        <shortName evidence="6">MTR-1-P isomerase</shortName>
        <ecNumber evidence="6">5.3.1.23</ecNumber>
    </recommendedName>
    <alternativeName>
        <fullName evidence="6">S-methyl-5-thioribose-1-phosphate isomerase</fullName>
    </alternativeName>
    <alternativeName>
        <fullName evidence="6">Translation initiation factor eIF-2B subunit alpha/beta/delta-like protein</fullName>
    </alternativeName>
</protein>
<keyword evidence="5 6" id="KW-0539">Nucleus</keyword>
<dbReference type="AlphaFoldDB" id="A0AAN7V2X4"/>
<dbReference type="PANTHER" id="PTHR43475:SF1">
    <property type="entry name" value="METHYLTHIORIBOSE-1-PHOSPHATE ISOMERASE"/>
    <property type="match status" value="1"/>
</dbReference>
<dbReference type="EMBL" id="JAWHQM010000058">
    <property type="protein sequence ID" value="KAK5635864.1"/>
    <property type="molecule type" value="Genomic_DNA"/>
</dbReference>
<dbReference type="NCBIfam" id="TIGR00524">
    <property type="entry name" value="eIF-2B_rel"/>
    <property type="match status" value="1"/>
</dbReference>
<dbReference type="GO" id="GO:0046523">
    <property type="term" value="F:S-methyl-5-thioribose-1-phosphate isomerase activity"/>
    <property type="evidence" value="ECO:0007669"/>
    <property type="project" value="UniProtKB-UniRule"/>
</dbReference>
<comment type="pathway">
    <text evidence="6">Amino-acid biosynthesis; L-methionine biosynthesis via salvage pathway; L-methionine from S-methyl-5-thio-alpha-D-ribose 1-phosphate: step 1/6.</text>
</comment>
<feature type="site" description="Transition state stabilizer" evidence="6">
    <location>
        <position position="175"/>
    </location>
</feature>
<evidence type="ECO:0000256" key="3">
    <source>
        <dbReference type="ARBA" id="ARBA00023167"/>
    </source>
</evidence>
<evidence type="ECO:0000313" key="7">
    <source>
        <dbReference type="EMBL" id="KAK5635864.1"/>
    </source>
</evidence>
<organism evidence="7 8">
    <name type="scientific">Xylaria bambusicola</name>
    <dbReference type="NCBI Taxonomy" id="326684"/>
    <lineage>
        <taxon>Eukaryota</taxon>
        <taxon>Fungi</taxon>
        <taxon>Dikarya</taxon>
        <taxon>Ascomycota</taxon>
        <taxon>Pezizomycotina</taxon>
        <taxon>Sordariomycetes</taxon>
        <taxon>Xylariomycetidae</taxon>
        <taxon>Xylariales</taxon>
        <taxon>Xylariaceae</taxon>
        <taxon>Xylaria</taxon>
    </lineage>
</organism>
<evidence type="ECO:0000313" key="8">
    <source>
        <dbReference type="Proteomes" id="UP001305414"/>
    </source>
</evidence>
<dbReference type="Pfam" id="PF01008">
    <property type="entry name" value="IF-2B"/>
    <property type="match status" value="1"/>
</dbReference>
<dbReference type="InterPro" id="IPR005251">
    <property type="entry name" value="IF-M1Pi"/>
</dbReference>
<dbReference type="InterPro" id="IPR027363">
    <property type="entry name" value="M1Pi_N"/>
</dbReference>
<dbReference type="Gene3D" id="3.40.50.10470">
    <property type="entry name" value="Translation initiation factor eif-2b, domain 2"/>
    <property type="match status" value="1"/>
</dbReference>
<dbReference type="GO" id="GO:0019509">
    <property type="term" value="P:L-methionine salvage from methylthioadenosine"/>
    <property type="evidence" value="ECO:0007669"/>
    <property type="project" value="UniProtKB-UniRule"/>
</dbReference>
<dbReference type="InterPro" id="IPR011559">
    <property type="entry name" value="Initiation_fac_2B_a/b/d"/>
</dbReference>
<dbReference type="Gene3D" id="1.20.120.420">
    <property type="entry name" value="translation initiation factor eif-2b, domain 1"/>
    <property type="match status" value="1"/>
</dbReference>
<comment type="catalytic activity">
    <reaction evidence="6">
        <text>5-(methylsulfanyl)-alpha-D-ribose 1-phosphate = 5-(methylsulfanyl)-D-ribulose 1-phosphate</text>
        <dbReference type="Rhea" id="RHEA:19989"/>
        <dbReference type="ChEBI" id="CHEBI:58533"/>
        <dbReference type="ChEBI" id="CHEBI:58548"/>
        <dbReference type="EC" id="5.3.1.23"/>
    </reaction>
</comment>
<dbReference type="SUPFAM" id="SSF100950">
    <property type="entry name" value="NagB/RpiA/CoA transferase-like"/>
    <property type="match status" value="1"/>
</dbReference>
<keyword evidence="3 6" id="KW-0486">Methionine biosynthesis</keyword>
<keyword evidence="4 6" id="KW-0413">Isomerase</keyword>
<dbReference type="EC" id="5.3.1.23" evidence="6"/>
<dbReference type="FunFam" id="3.40.50.10470:FF:000003">
    <property type="entry name" value="Methylthioribose-1-phosphate isomerase"/>
    <property type="match status" value="1"/>
</dbReference>
<comment type="subcellular location">
    <subcellularLocation>
        <location evidence="6">Cytoplasm</location>
    </subcellularLocation>
    <subcellularLocation>
        <location evidence="6">Nucleus</location>
    </subcellularLocation>
</comment>
<evidence type="ECO:0000256" key="6">
    <source>
        <dbReference type="HAMAP-Rule" id="MF_03119"/>
    </source>
</evidence>
<evidence type="ECO:0000256" key="1">
    <source>
        <dbReference type="ARBA" id="ARBA00022490"/>
    </source>
</evidence>
<dbReference type="PANTHER" id="PTHR43475">
    <property type="entry name" value="METHYLTHIORIBOSE-1-PHOSPHATE ISOMERASE"/>
    <property type="match status" value="1"/>
</dbReference>
<dbReference type="NCBIfam" id="NF004326">
    <property type="entry name" value="PRK05720.1"/>
    <property type="match status" value="1"/>
</dbReference>
<dbReference type="InterPro" id="IPR037171">
    <property type="entry name" value="NagB/RpiA_transferase-like"/>
</dbReference>
<sequence length="394" mass="42482">MSGLQAIRYTRGKLEVLDQLRLPHEHHYDDVATSEEAFDCIKAMRVRGAPAIAIVAALAHGVELHKGACKASTATETISYIDSRLDYLKESRPTAVDLTNAITHLKSVVRAVETSTLEQAAAKSAVIDAYIAAAEEIFRKDTETNLRIGEHGSKWLLDNAPVKSPEGKISVLTHCNTGSLATSGHGTALGIIRSLHSAGNLYHAFCTETRPYNQGSRLTAFELVYECMPATLITDSMAGALFATKKAERYISAVIVGADRVVRNGDTANKVGTYALAVLARYHGIKFIVAAPTTSIDLQTTTGADIKIEERKPEELTQISGAVVGSNGKVDISRVARVATAHQEIGVWNPAFDVTPAELIDAVVTEKGVVVKSENGAFDFRDIMPERWAAVIEK</sequence>
<dbReference type="InterPro" id="IPR000649">
    <property type="entry name" value="IF-2B-related"/>
</dbReference>
<dbReference type="NCBIfam" id="TIGR00512">
    <property type="entry name" value="salvage_mtnA"/>
    <property type="match status" value="1"/>
</dbReference>
<proteinExistence type="inferred from homology"/>
<evidence type="ECO:0000256" key="2">
    <source>
        <dbReference type="ARBA" id="ARBA00022605"/>
    </source>
</evidence>